<organism evidence="1">
    <name type="scientific">bioreactor metagenome</name>
    <dbReference type="NCBI Taxonomy" id="1076179"/>
    <lineage>
        <taxon>unclassified sequences</taxon>
        <taxon>metagenomes</taxon>
        <taxon>ecological metagenomes</taxon>
    </lineage>
</organism>
<accession>A0A644U692</accession>
<evidence type="ECO:0000313" key="1">
    <source>
        <dbReference type="EMBL" id="MPL74451.1"/>
    </source>
</evidence>
<dbReference type="InterPro" id="IPR054207">
    <property type="entry name" value="DUF6913"/>
</dbReference>
<proteinExistence type="predicted"/>
<dbReference type="Pfam" id="PF21857">
    <property type="entry name" value="DUF6913"/>
    <property type="match status" value="1"/>
</dbReference>
<reference evidence="1" key="1">
    <citation type="submission" date="2019-08" db="EMBL/GenBank/DDBJ databases">
        <authorList>
            <person name="Kucharzyk K."/>
            <person name="Murdoch R.W."/>
            <person name="Higgins S."/>
            <person name="Loffler F."/>
        </authorList>
    </citation>
    <scope>NUCLEOTIDE SEQUENCE</scope>
</reference>
<dbReference type="AlphaFoldDB" id="A0A644U692"/>
<protein>
    <submittedName>
        <fullName evidence="1">Uncharacterized protein</fullName>
    </submittedName>
</protein>
<name>A0A644U692_9ZZZZ</name>
<sequence>MFFKKKLQMKAIGRLPKRGVSCFTPFNKAKSVVFIFDPDETGIEDAINYLEEILKGRGINWKGIILDKSNKRGADFSPRADFILVSKKEIGFNGVPRNIEKLFPADTEYDILLDFSTENEFTSSYISRFVSAKFKIGRYCSGDDSPFDFITKTSDQTPLSFLKQTIHYLESIKPA</sequence>
<dbReference type="EMBL" id="VSSQ01000080">
    <property type="protein sequence ID" value="MPL74451.1"/>
    <property type="molecule type" value="Genomic_DNA"/>
</dbReference>
<gene>
    <name evidence="1" type="ORF">SDC9_20263</name>
</gene>
<comment type="caution">
    <text evidence="1">The sequence shown here is derived from an EMBL/GenBank/DDBJ whole genome shotgun (WGS) entry which is preliminary data.</text>
</comment>